<reference evidence="1" key="2">
    <citation type="journal article" date="2020" name="Nat. Commun.">
        <title>Large-scale genome sequencing of mycorrhizal fungi provides insights into the early evolution of symbiotic traits.</title>
        <authorList>
            <person name="Miyauchi S."/>
            <person name="Kiss E."/>
            <person name="Kuo A."/>
            <person name="Drula E."/>
            <person name="Kohler A."/>
            <person name="Sanchez-Garcia M."/>
            <person name="Morin E."/>
            <person name="Andreopoulos B."/>
            <person name="Barry K.W."/>
            <person name="Bonito G."/>
            <person name="Buee M."/>
            <person name="Carver A."/>
            <person name="Chen C."/>
            <person name="Cichocki N."/>
            <person name="Clum A."/>
            <person name="Culley D."/>
            <person name="Crous P.W."/>
            <person name="Fauchery L."/>
            <person name="Girlanda M."/>
            <person name="Hayes R.D."/>
            <person name="Keri Z."/>
            <person name="LaButti K."/>
            <person name="Lipzen A."/>
            <person name="Lombard V."/>
            <person name="Magnuson J."/>
            <person name="Maillard F."/>
            <person name="Murat C."/>
            <person name="Nolan M."/>
            <person name="Ohm R.A."/>
            <person name="Pangilinan J."/>
            <person name="Pereira M.F."/>
            <person name="Perotto S."/>
            <person name="Peter M."/>
            <person name="Pfister S."/>
            <person name="Riley R."/>
            <person name="Sitrit Y."/>
            <person name="Stielow J.B."/>
            <person name="Szollosi G."/>
            <person name="Zifcakova L."/>
            <person name="Stursova M."/>
            <person name="Spatafora J.W."/>
            <person name="Tedersoo L."/>
            <person name="Vaario L.M."/>
            <person name="Yamada A."/>
            <person name="Yan M."/>
            <person name="Wang P."/>
            <person name="Xu J."/>
            <person name="Bruns T."/>
            <person name="Baldrian P."/>
            <person name="Vilgalys R."/>
            <person name="Dunand C."/>
            <person name="Henrissat B."/>
            <person name="Grigoriev I.V."/>
            <person name="Hibbett D."/>
            <person name="Nagy L.G."/>
            <person name="Martin F.M."/>
        </authorList>
    </citation>
    <scope>NUCLEOTIDE SEQUENCE</scope>
    <source>
        <strain evidence="1">Prilba</strain>
    </source>
</reference>
<dbReference type="AlphaFoldDB" id="A0A9P5T7E8"/>
<protein>
    <submittedName>
        <fullName evidence="1">Uncharacterized protein</fullName>
    </submittedName>
</protein>
<comment type="caution">
    <text evidence="1">The sequence shown here is derived from an EMBL/GenBank/DDBJ whole genome shotgun (WGS) entry which is preliminary data.</text>
</comment>
<sequence length="111" mass="11888">MPVKSTAVSVLSSSNVLGVKWRVHVAYPLVVPCPRGSASGASEDRCMHDGAYLQREEPKHDTVAANAVKKCLKQPVSAPGGGFAKGAKHVKAMILRWSQVWGEGVNWVPPQ</sequence>
<dbReference type="EMBL" id="WHVB01000011">
    <property type="protein sequence ID" value="KAF8478427.1"/>
    <property type="molecule type" value="Genomic_DNA"/>
</dbReference>
<gene>
    <name evidence="1" type="ORF">DFH94DRAFT_682868</name>
</gene>
<keyword evidence="2" id="KW-1185">Reference proteome</keyword>
<evidence type="ECO:0000313" key="2">
    <source>
        <dbReference type="Proteomes" id="UP000759537"/>
    </source>
</evidence>
<name>A0A9P5T7E8_9AGAM</name>
<evidence type="ECO:0000313" key="1">
    <source>
        <dbReference type="EMBL" id="KAF8478427.1"/>
    </source>
</evidence>
<dbReference type="Proteomes" id="UP000759537">
    <property type="component" value="Unassembled WGS sequence"/>
</dbReference>
<accession>A0A9P5T7E8</accession>
<organism evidence="1 2">
    <name type="scientific">Russula ochroleuca</name>
    <dbReference type="NCBI Taxonomy" id="152965"/>
    <lineage>
        <taxon>Eukaryota</taxon>
        <taxon>Fungi</taxon>
        <taxon>Dikarya</taxon>
        <taxon>Basidiomycota</taxon>
        <taxon>Agaricomycotina</taxon>
        <taxon>Agaricomycetes</taxon>
        <taxon>Russulales</taxon>
        <taxon>Russulaceae</taxon>
        <taxon>Russula</taxon>
    </lineage>
</organism>
<proteinExistence type="predicted"/>
<reference evidence="1" key="1">
    <citation type="submission" date="2019-10" db="EMBL/GenBank/DDBJ databases">
        <authorList>
            <consortium name="DOE Joint Genome Institute"/>
            <person name="Kuo A."/>
            <person name="Miyauchi S."/>
            <person name="Kiss E."/>
            <person name="Drula E."/>
            <person name="Kohler A."/>
            <person name="Sanchez-Garcia M."/>
            <person name="Andreopoulos B."/>
            <person name="Barry K.W."/>
            <person name="Bonito G."/>
            <person name="Buee M."/>
            <person name="Carver A."/>
            <person name="Chen C."/>
            <person name="Cichocki N."/>
            <person name="Clum A."/>
            <person name="Culley D."/>
            <person name="Crous P.W."/>
            <person name="Fauchery L."/>
            <person name="Girlanda M."/>
            <person name="Hayes R."/>
            <person name="Keri Z."/>
            <person name="LaButti K."/>
            <person name="Lipzen A."/>
            <person name="Lombard V."/>
            <person name="Magnuson J."/>
            <person name="Maillard F."/>
            <person name="Morin E."/>
            <person name="Murat C."/>
            <person name="Nolan M."/>
            <person name="Ohm R."/>
            <person name="Pangilinan J."/>
            <person name="Pereira M."/>
            <person name="Perotto S."/>
            <person name="Peter M."/>
            <person name="Riley R."/>
            <person name="Sitrit Y."/>
            <person name="Stielow B."/>
            <person name="Szollosi G."/>
            <person name="Zifcakova L."/>
            <person name="Stursova M."/>
            <person name="Spatafora J.W."/>
            <person name="Tedersoo L."/>
            <person name="Vaario L.-M."/>
            <person name="Yamada A."/>
            <person name="Yan M."/>
            <person name="Wang P."/>
            <person name="Xu J."/>
            <person name="Bruns T."/>
            <person name="Baldrian P."/>
            <person name="Vilgalys R."/>
            <person name="Henrissat B."/>
            <person name="Grigoriev I.V."/>
            <person name="Hibbett D."/>
            <person name="Nagy L.G."/>
            <person name="Martin F.M."/>
        </authorList>
    </citation>
    <scope>NUCLEOTIDE SEQUENCE</scope>
    <source>
        <strain evidence="1">Prilba</strain>
    </source>
</reference>